<organism evidence="1 2">
    <name type="scientific">Frankia alni (strain DSM 45986 / CECT 9034 / ACN14a)</name>
    <dbReference type="NCBI Taxonomy" id="326424"/>
    <lineage>
        <taxon>Bacteria</taxon>
        <taxon>Bacillati</taxon>
        <taxon>Actinomycetota</taxon>
        <taxon>Actinomycetes</taxon>
        <taxon>Frankiales</taxon>
        <taxon>Frankiaceae</taxon>
        <taxon>Frankia</taxon>
    </lineage>
</organism>
<reference evidence="1 2" key="1">
    <citation type="journal article" date="2007" name="Genome Res.">
        <title>Genome characteristics of facultatively symbiotic Frankia sp. strains reflect host range and host plant biogeography.</title>
        <authorList>
            <person name="Normand P."/>
            <person name="Lapierre P."/>
            <person name="Tisa L.S."/>
            <person name="Gogarten J.P."/>
            <person name="Alloisio N."/>
            <person name="Bagnarol E."/>
            <person name="Bassi C.A."/>
            <person name="Berry A.M."/>
            <person name="Bickhart D.M."/>
            <person name="Choisne N."/>
            <person name="Couloux A."/>
            <person name="Cournoyer B."/>
            <person name="Cruveiller S."/>
            <person name="Daubin V."/>
            <person name="Demange N."/>
            <person name="Francino M.P."/>
            <person name="Goltsman E."/>
            <person name="Huang Y."/>
            <person name="Kopp O.R."/>
            <person name="Labarre L."/>
            <person name="Lapidus A."/>
            <person name="Lavire C."/>
            <person name="Marechal J."/>
            <person name="Martinez M."/>
            <person name="Mastronunzio J.E."/>
            <person name="Mullin B.C."/>
            <person name="Niemann J."/>
            <person name="Pujic P."/>
            <person name="Rawnsley T."/>
            <person name="Rouy Z."/>
            <person name="Schenowitz C."/>
            <person name="Sellstedt A."/>
            <person name="Tavares F."/>
            <person name="Tomkins J.P."/>
            <person name="Vallenet D."/>
            <person name="Valverde C."/>
            <person name="Wall L.G."/>
            <person name="Wang Y."/>
            <person name="Medigue C."/>
            <person name="Benson D.R."/>
        </authorList>
    </citation>
    <scope>NUCLEOTIDE SEQUENCE [LARGE SCALE GENOMIC DNA]</scope>
    <source>
        <strain evidence="2">DSM 45986 / CECT 9034 / ACN14a</strain>
    </source>
</reference>
<dbReference type="Gene3D" id="1.20.910.10">
    <property type="entry name" value="Heme oxygenase-like"/>
    <property type="match status" value="1"/>
</dbReference>
<gene>
    <name evidence="1" type="ordered locus">FRAAL5335</name>
</gene>
<dbReference type="AlphaFoldDB" id="Q0REY4"/>
<dbReference type="GO" id="GO:0004392">
    <property type="term" value="F:heme oxygenase (decyclizing) activity"/>
    <property type="evidence" value="ECO:0007669"/>
    <property type="project" value="InterPro"/>
</dbReference>
<dbReference type="Pfam" id="PF01126">
    <property type="entry name" value="Heme_oxygenase"/>
    <property type="match status" value="1"/>
</dbReference>
<dbReference type="GO" id="GO:0006788">
    <property type="term" value="P:heme oxidation"/>
    <property type="evidence" value="ECO:0007669"/>
    <property type="project" value="InterPro"/>
</dbReference>
<dbReference type="KEGG" id="fal:FRAAL5335"/>
<dbReference type="RefSeq" id="WP_011606422.1">
    <property type="nucleotide sequence ID" value="NC_008278.1"/>
</dbReference>
<proteinExistence type="predicted"/>
<dbReference type="CDD" id="cd19166">
    <property type="entry name" value="HemeO-bac"/>
    <property type="match status" value="1"/>
</dbReference>
<keyword evidence="2" id="KW-1185">Reference proteome</keyword>
<dbReference type="STRING" id="326424.FRAAL5335"/>
<accession>Q0REY4</accession>
<dbReference type="HOGENOM" id="CLU_085041_3_0_11"/>
<protein>
    <submittedName>
        <fullName evidence="1">Bacteriophytochrome heme oxygenase</fullName>
    </submittedName>
</protein>
<dbReference type="SUPFAM" id="SSF48613">
    <property type="entry name" value="Heme oxygenase-like"/>
    <property type="match status" value="1"/>
</dbReference>
<dbReference type="EMBL" id="CT573213">
    <property type="protein sequence ID" value="CAJ63968.1"/>
    <property type="molecule type" value="Genomic_DNA"/>
</dbReference>
<evidence type="ECO:0000313" key="2">
    <source>
        <dbReference type="Proteomes" id="UP000000657"/>
    </source>
</evidence>
<dbReference type="InterPro" id="IPR016084">
    <property type="entry name" value="Haem_Oase-like_multi-hlx"/>
</dbReference>
<dbReference type="InterPro" id="IPR016053">
    <property type="entry name" value="Haem_Oase-like"/>
</dbReference>
<evidence type="ECO:0000313" key="1">
    <source>
        <dbReference type="EMBL" id="CAJ63968.1"/>
    </source>
</evidence>
<name>Q0REY4_FRAAA</name>
<sequence length="210" mass="22606">MRRVLKGSIAMHDGGGSVPPFSDVMAVLRRRTAAVHTRLENALELLSPDLSVSRYRDVLMRMYGFYEALEPRLDDMLTGAGSPLPDWPSRRKVPLLRHDLRLLGVDEAALAALPRPRVPAVDGVAAAMGVLYVFEGATLGGRFIVRHVVTTAVPPGATAFFGSYGDEVGRRWSQVRHAIRAATAGEAARVEACTGVAAALFGALEAEFAR</sequence>
<dbReference type="Proteomes" id="UP000000657">
    <property type="component" value="Chromosome"/>
</dbReference>
<dbReference type="eggNOG" id="COG3230">
    <property type="taxonomic scope" value="Bacteria"/>
</dbReference>